<evidence type="ECO:0000313" key="1">
    <source>
        <dbReference type="EMBL" id="KAH3706307.1"/>
    </source>
</evidence>
<protein>
    <submittedName>
        <fullName evidence="1">Uncharacterized protein</fullName>
    </submittedName>
</protein>
<gene>
    <name evidence="1" type="ORF">DPMN_065692</name>
</gene>
<name>A0A9D4BSE0_DREPO</name>
<reference evidence="1" key="1">
    <citation type="journal article" date="2019" name="bioRxiv">
        <title>The Genome of the Zebra Mussel, Dreissena polymorpha: A Resource for Invasive Species Research.</title>
        <authorList>
            <person name="McCartney M.A."/>
            <person name="Auch B."/>
            <person name="Kono T."/>
            <person name="Mallez S."/>
            <person name="Zhang Y."/>
            <person name="Obille A."/>
            <person name="Becker A."/>
            <person name="Abrahante J.E."/>
            <person name="Garbe J."/>
            <person name="Badalamenti J.P."/>
            <person name="Herman A."/>
            <person name="Mangelson H."/>
            <person name="Liachko I."/>
            <person name="Sullivan S."/>
            <person name="Sone E.D."/>
            <person name="Koren S."/>
            <person name="Silverstein K.A.T."/>
            <person name="Beckman K.B."/>
            <person name="Gohl D.M."/>
        </authorList>
    </citation>
    <scope>NUCLEOTIDE SEQUENCE</scope>
    <source>
        <strain evidence="1">Duluth1</strain>
        <tissue evidence="1">Whole animal</tissue>
    </source>
</reference>
<dbReference type="EMBL" id="JAIWYP010000014">
    <property type="protein sequence ID" value="KAH3706307.1"/>
    <property type="molecule type" value="Genomic_DNA"/>
</dbReference>
<keyword evidence="2" id="KW-1185">Reference proteome</keyword>
<dbReference type="OrthoDB" id="2021138at2759"/>
<dbReference type="Proteomes" id="UP000828390">
    <property type="component" value="Unassembled WGS sequence"/>
</dbReference>
<reference evidence="1" key="2">
    <citation type="submission" date="2020-11" db="EMBL/GenBank/DDBJ databases">
        <authorList>
            <person name="McCartney M.A."/>
            <person name="Auch B."/>
            <person name="Kono T."/>
            <person name="Mallez S."/>
            <person name="Becker A."/>
            <person name="Gohl D.M."/>
            <person name="Silverstein K.A.T."/>
            <person name="Koren S."/>
            <person name="Bechman K.B."/>
            <person name="Herman A."/>
            <person name="Abrahante J.E."/>
            <person name="Garbe J."/>
        </authorList>
    </citation>
    <scope>NUCLEOTIDE SEQUENCE</scope>
    <source>
        <strain evidence="1">Duluth1</strain>
        <tissue evidence="1">Whole animal</tissue>
    </source>
</reference>
<dbReference type="AlphaFoldDB" id="A0A9D4BSE0"/>
<organism evidence="1 2">
    <name type="scientific">Dreissena polymorpha</name>
    <name type="common">Zebra mussel</name>
    <name type="synonym">Mytilus polymorpha</name>
    <dbReference type="NCBI Taxonomy" id="45954"/>
    <lineage>
        <taxon>Eukaryota</taxon>
        <taxon>Metazoa</taxon>
        <taxon>Spiralia</taxon>
        <taxon>Lophotrochozoa</taxon>
        <taxon>Mollusca</taxon>
        <taxon>Bivalvia</taxon>
        <taxon>Autobranchia</taxon>
        <taxon>Heteroconchia</taxon>
        <taxon>Euheterodonta</taxon>
        <taxon>Imparidentia</taxon>
        <taxon>Neoheterodontei</taxon>
        <taxon>Myida</taxon>
        <taxon>Dreissenoidea</taxon>
        <taxon>Dreissenidae</taxon>
        <taxon>Dreissena</taxon>
    </lineage>
</organism>
<comment type="caution">
    <text evidence="1">The sequence shown here is derived from an EMBL/GenBank/DDBJ whole genome shotgun (WGS) entry which is preliminary data.</text>
</comment>
<accession>A0A9D4BSE0</accession>
<sequence length="175" mass="20309">MMDRRDPRVLFSTRNLDYTSLLDKSMSEPDMTTLIRDVIHEEDEFFEKFDPAYTSTRPATFKTGCRSRTTLHPTRPTTYKSAFTRPTTYKGALTRPTTYKSAASTNTYKTLQFDRRSVTPNTLENRIREFHYKYGGTDEELDRLPVMKNHRDLWINPDEPPVPGGKVFVTVVPCV</sequence>
<proteinExistence type="predicted"/>
<evidence type="ECO:0000313" key="2">
    <source>
        <dbReference type="Proteomes" id="UP000828390"/>
    </source>
</evidence>